<keyword evidence="2" id="KW-1185">Reference proteome</keyword>
<dbReference type="HOGENOM" id="CLU_027194_0_0_2"/>
<accession>G7WRI4</accession>
<dbReference type="AlphaFoldDB" id="G7WRI4"/>
<proteinExistence type="predicted"/>
<dbReference type="Proteomes" id="UP000005877">
    <property type="component" value="Chromosome"/>
</dbReference>
<gene>
    <name evidence="1" type="ordered locus">Mhar_2375</name>
</gene>
<evidence type="ECO:0000313" key="1">
    <source>
        <dbReference type="EMBL" id="AET65725.1"/>
    </source>
</evidence>
<name>G7WRI4_METH6</name>
<dbReference type="STRING" id="1110509.Mhar_2375"/>
<dbReference type="Gene3D" id="3.40.50.1220">
    <property type="entry name" value="TPP-binding domain"/>
    <property type="match status" value="1"/>
</dbReference>
<organism evidence="1 2">
    <name type="scientific">Methanothrix harundinacea (strain 6Ac)</name>
    <name type="common">Methanosaeta harundinacea</name>
    <dbReference type="NCBI Taxonomy" id="1110509"/>
    <lineage>
        <taxon>Archaea</taxon>
        <taxon>Methanobacteriati</taxon>
        <taxon>Methanobacteriota</taxon>
        <taxon>Stenosarchaea group</taxon>
        <taxon>Methanomicrobia</taxon>
        <taxon>Methanotrichales</taxon>
        <taxon>Methanotrichaceae</taxon>
        <taxon>Methanothrix</taxon>
    </lineage>
</organism>
<sequence length="618" mass="71668">MRCVCKVTYMIDPMLSLAISVHSNEGLYALLLGSGISQESGIRTAWGITEDLIQKLAHVMGEECDPDPETWYINKFDKKPDYGDLLAEVRKSPTGRRQLLKSYFEPNEEEREQGLKVPTTAHKAIAKLVANGYIRVIVTTNFDHLIEKALDDVGIEPAVVSNSSDVKGALPIPYERCTIIKVNGDYLDTRIRNTRDELEKYGTEMNKLLDRVFDEFGLIVCGWSAEWDTALRKAIERRKNHRFTTYWAARDEPGERAHKLIRHRRAEVIRIRDADNFFGELAENVFALEKYSNPHPLSAPVLVQRIKTYLRDDRCDIRLHDLMNQNVETLYARLIDDQTFPVSGISEDEIKDEFRRRVQLYESLTEPVLAMMITGCYWGEIAHNALWINCLERIANYPKIHTRTSRSIVIHESGKNIDIISTLVNLRLYPALLLLYGGGIASIAAGKYNIFSALVNDTRFIDKDELRPLIVDLNRLGVMKSDVQRFLSDQDNNICFCDYLFDHLRNYFIDYIYFYDDFKNYFDRFEYLLLLVRAKILDHKIDYKIDYLLKTAHFIKHWNPESGKISIIEEIESEVSREGDNWPLLKTGLFDGSSEEFLRYMVFIDDKIKASVDKGEFW</sequence>
<dbReference type="EMBL" id="CP003117">
    <property type="protein sequence ID" value="AET65725.1"/>
    <property type="molecule type" value="Genomic_DNA"/>
</dbReference>
<dbReference type="PATRIC" id="fig|1110509.7.peg.2627"/>
<reference evidence="1 2" key="1">
    <citation type="journal article" date="2012" name="PLoS ONE">
        <title>The genome characteristics and predicted function of methyl-group oxidation pathway in the obligate aceticlastic methanogens, Methanosaeta spp.</title>
        <authorList>
            <person name="Zhu J."/>
            <person name="Zheng H."/>
            <person name="Ai G."/>
            <person name="Zhang G."/>
            <person name="Liu D."/>
            <person name="Liu X."/>
            <person name="Dong X."/>
        </authorList>
    </citation>
    <scope>NUCLEOTIDE SEQUENCE [LARGE SCALE GENOMIC DNA]</scope>
    <source>
        <strain evidence="1 2">6Ac</strain>
    </source>
</reference>
<dbReference type="InterPro" id="IPR029035">
    <property type="entry name" value="DHS-like_NAD/FAD-binding_dom"/>
</dbReference>
<evidence type="ECO:0000313" key="2">
    <source>
        <dbReference type="Proteomes" id="UP000005877"/>
    </source>
</evidence>
<dbReference type="SUPFAM" id="SSF52467">
    <property type="entry name" value="DHS-like NAD/FAD-binding domain"/>
    <property type="match status" value="1"/>
</dbReference>
<dbReference type="Pfam" id="PF13289">
    <property type="entry name" value="SIR2_2"/>
    <property type="match status" value="1"/>
</dbReference>
<protein>
    <recommendedName>
        <fullName evidence="3">SIR2-like domain-containing protein</fullName>
    </recommendedName>
</protein>
<evidence type="ECO:0008006" key="3">
    <source>
        <dbReference type="Google" id="ProtNLM"/>
    </source>
</evidence>
<dbReference type="KEGG" id="mhi:Mhar_2375"/>